<reference evidence="4 5" key="1">
    <citation type="submission" date="2024-04" db="EMBL/GenBank/DDBJ databases">
        <title>Novel species of the genus Ideonella isolated from streams.</title>
        <authorList>
            <person name="Lu H."/>
        </authorList>
    </citation>
    <scope>NUCLEOTIDE SEQUENCE [LARGE SCALE GENOMIC DNA]</scope>
    <source>
        <strain evidence="4 5">DXS22W</strain>
    </source>
</reference>
<dbReference type="InterPro" id="IPR001647">
    <property type="entry name" value="HTH_TetR"/>
</dbReference>
<dbReference type="RefSeq" id="WP_341408706.1">
    <property type="nucleotide sequence ID" value="NZ_JBBUTH010000001.1"/>
</dbReference>
<evidence type="ECO:0000256" key="1">
    <source>
        <dbReference type="ARBA" id="ARBA00023125"/>
    </source>
</evidence>
<feature type="DNA-binding region" description="H-T-H motif" evidence="2">
    <location>
        <begin position="52"/>
        <end position="71"/>
    </location>
</feature>
<keyword evidence="5" id="KW-1185">Reference proteome</keyword>
<dbReference type="Gene3D" id="1.10.357.10">
    <property type="entry name" value="Tetracycline Repressor, domain 2"/>
    <property type="match status" value="1"/>
</dbReference>
<protein>
    <submittedName>
        <fullName evidence="4">TetR family transcriptional regulator</fullName>
    </submittedName>
</protein>
<gene>
    <name evidence="4" type="ORF">AACH10_02155</name>
</gene>
<sequence>MPPPPPAVPDAAPVPARVGVRAAKQARSQRKHQALLDAGRTLLATHDLPSLSVAQVAAAAGVAVGSFYTRFEDKNAWFAELCREAGAAAFADLQQLLASAAMQRAGAARQVALLMQWLVQVHRAHQGIFRAAVSDPARTHLYWGPLMRLNDQVVDRVYARLGPELGAVPARQRRRRMDFAFQMVFSTLVNAVLHDGGPVRLHDAALARELARCFLAAVGVPAAVRPAAA</sequence>
<evidence type="ECO:0000313" key="5">
    <source>
        <dbReference type="Proteomes" id="UP001365405"/>
    </source>
</evidence>
<comment type="caution">
    <text evidence="4">The sequence shown here is derived from an EMBL/GenBank/DDBJ whole genome shotgun (WGS) entry which is preliminary data.</text>
</comment>
<keyword evidence="1 2" id="KW-0238">DNA-binding</keyword>
<dbReference type="Proteomes" id="UP001365405">
    <property type="component" value="Unassembled WGS sequence"/>
</dbReference>
<evidence type="ECO:0000313" key="4">
    <source>
        <dbReference type="EMBL" id="MEK8049032.1"/>
    </source>
</evidence>
<evidence type="ECO:0000256" key="2">
    <source>
        <dbReference type="PROSITE-ProRule" id="PRU00335"/>
    </source>
</evidence>
<dbReference type="InterPro" id="IPR009057">
    <property type="entry name" value="Homeodomain-like_sf"/>
</dbReference>
<dbReference type="SUPFAM" id="SSF46689">
    <property type="entry name" value="Homeodomain-like"/>
    <property type="match status" value="1"/>
</dbReference>
<organism evidence="4 5">
    <name type="scientific">Pseudaquabacterium inlustre</name>
    <dbReference type="NCBI Taxonomy" id="2984192"/>
    <lineage>
        <taxon>Bacteria</taxon>
        <taxon>Pseudomonadati</taxon>
        <taxon>Pseudomonadota</taxon>
        <taxon>Betaproteobacteria</taxon>
        <taxon>Burkholderiales</taxon>
        <taxon>Sphaerotilaceae</taxon>
        <taxon>Pseudaquabacterium</taxon>
    </lineage>
</organism>
<dbReference type="EMBL" id="JBBUTH010000001">
    <property type="protein sequence ID" value="MEK8049032.1"/>
    <property type="molecule type" value="Genomic_DNA"/>
</dbReference>
<dbReference type="Pfam" id="PF00440">
    <property type="entry name" value="TetR_N"/>
    <property type="match status" value="1"/>
</dbReference>
<evidence type="ECO:0000259" key="3">
    <source>
        <dbReference type="PROSITE" id="PS50977"/>
    </source>
</evidence>
<accession>A0ABU9CAZ1</accession>
<proteinExistence type="predicted"/>
<feature type="domain" description="HTH tetR-type" evidence="3">
    <location>
        <begin position="29"/>
        <end position="89"/>
    </location>
</feature>
<name>A0ABU9CAZ1_9BURK</name>
<dbReference type="PROSITE" id="PS50977">
    <property type="entry name" value="HTH_TETR_2"/>
    <property type="match status" value="1"/>
</dbReference>